<keyword evidence="2" id="KW-1185">Reference proteome</keyword>
<sequence length="147" mass="16261">MAWASAAMAASELAEGGKLEPLSGSQNNSATSFPPSLKCVLVGMQMEDAWRFKRVPVIAVLELADTSDHETKSKQKPMRYALPLRQSIPRFENQEARGQKRAGDLRVVVRFMAFEHNREQAPGNGMAASWRFLCQDCVPAGRSSDCF</sequence>
<accession>A0ABD0KYA5</accession>
<proteinExistence type="predicted"/>
<comment type="caution">
    <text evidence="1">The sequence shown here is derived from an EMBL/GenBank/DDBJ whole genome shotgun (WGS) entry which is preliminary data.</text>
</comment>
<name>A0ABD0KYA5_9CAEN</name>
<dbReference type="EMBL" id="JACVVK020000111">
    <property type="protein sequence ID" value="KAK7491772.1"/>
    <property type="molecule type" value="Genomic_DNA"/>
</dbReference>
<dbReference type="AlphaFoldDB" id="A0ABD0KYA5"/>
<protein>
    <submittedName>
        <fullName evidence="1">Uncharacterized protein</fullName>
    </submittedName>
</protein>
<evidence type="ECO:0000313" key="1">
    <source>
        <dbReference type="EMBL" id="KAK7491772.1"/>
    </source>
</evidence>
<feature type="non-terminal residue" evidence="1">
    <location>
        <position position="147"/>
    </location>
</feature>
<evidence type="ECO:0000313" key="2">
    <source>
        <dbReference type="Proteomes" id="UP001519460"/>
    </source>
</evidence>
<gene>
    <name evidence="1" type="ORF">BaRGS_00017028</name>
</gene>
<dbReference type="Proteomes" id="UP001519460">
    <property type="component" value="Unassembled WGS sequence"/>
</dbReference>
<reference evidence="1 2" key="1">
    <citation type="journal article" date="2023" name="Sci. Data">
        <title>Genome assembly of the Korean intertidal mud-creeper Batillaria attramentaria.</title>
        <authorList>
            <person name="Patra A.K."/>
            <person name="Ho P.T."/>
            <person name="Jun S."/>
            <person name="Lee S.J."/>
            <person name="Kim Y."/>
            <person name="Won Y.J."/>
        </authorList>
    </citation>
    <scope>NUCLEOTIDE SEQUENCE [LARGE SCALE GENOMIC DNA]</scope>
    <source>
        <strain evidence="1">Wonlab-2016</strain>
    </source>
</reference>
<organism evidence="1 2">
    <name type="scientific">Batillaria attramentaria</name>
    <dbReference type="NCBI Taxonomy" id="370345"/>
    <lineage>
        <taxon>Eukaryota</taxon>
        <taxon>Metazoa</taxon>
        <taxon>Spiralia</taxon>
        <taxon>Lophotrochozoa</taxon>
        <taxon>Mollusca</taxon>
        <taxon>Gastropoda</taxon>
        <taxon>Caenogastropoda</taxon>
        <taxon>Sorbeoconcha</taxon>
        <taxon>Cerithioidea</taxon>
        <taxon>Batillariidae</taxon>
        <taxon>Batillaria</taxon>
    </lineage>
</organism>